<dbReference type="GO" id="GO:0003935">
    <property type="term" value="F:GTP cyclohydrolase II activity"/>
    <property type="evidence" value="ECO:0007669"/>
    <property type="project" value="UniProtKB-EC"/>
</dbReference>
<feature type="binding site" evidence="9">
    <location>
        <position position="77"/>
    </location>
    <ligand>
        <name>GTP</name>
        <dbReference type="ChEBI" id="CHEBI:37565"/>
    </ligand>
</feature>
<organism evidence="11 12">
    <name type="scientific">Variovorax humicola</name>
    <dbReference type="NCBI Taxonomy" id="1769758"/>
    <lineage>
        <taxon>Bacteria</taxon>
        <taxon>Pseudomonadati</taxon>
        <taxon>Pseudomonadota</taxon>
        <taxon>Betaproteobacteria</taxon>
        <taxon>Burkholderiales</taxon>
        <taxon>Comamonadaceae</taxon>
        <taxon>Variovorax</taxon>
    </lineage>
</organism>
<comment type="cofactor">
    <cofactor evidence="9">
        <name>Zn(2+)</name>
        <dbReference type="ChEBI" id="CHEBI:29105"/>
    </cofactor>
    <text evidence="9">Binds 1 zinc ion per subunit.</text>
</comment>
<dbReference type="RefSeq" id="WP_340364824.1">
    <property type="nucleotide sequence ID" value="NZ_JBBKZV010000010.1"/>
</dbReference>
<dbReference type="CDD" id="cd00641">
    <property type="entry name" value="GTP_cyclohydro2"/>
    <property type="match status" value="1"/>
</dbReference>
<dbReference type="EMBL" id="JBBKZV010000010">
    <property type="protein sequence ID" value="MEJ8823786.1"/>
    <property type="molecule type" value="Genomic_DNA"/>
</dbReference>
<dbReference type="InterPro" id="IPR000926">
    <property type="entry name" value="RibA"/>
</dbReference>
<keyword evidence="12" id="KW-1185">Reference proteome</keyword>
<comment type="pathway">
    <text evidence="1 9">Cofactor biosynthesis; riboflavin biosynthesis; 5-amino-6-(D-ribitylamino)uracil from GTP: step 1/4.</text>
</comment>
<dbReference type="HAMAP" id="MF_00179">
    <property type="entry name" value="RibA"/>
    <property type="match status" value="1"/>
</dbReference>
<evidence type="ECO:0000313" key="12">
    <source>
        <dbReference type="Proteomes" id="UP001363010"/>
    </source>
</evidence>
<keyword evidence="2 9" id="KW-0686">Riboflavin biosynthesis</keyword>
<evidence type="ECO:0000256" key="8">
    <source>
        <dbReference type="ARBA" id="ARBA00049295"/>
    </source>
</evidence>
<evidence type="ECO:0000256" key="7">
    <source>
        <dbReference type="ARBA" id="ARBA00023134"/>
    </source>
</evidence>
<comment type="caution">
    <text evidence="11">The sequence shown here is derived from an EMBL/GenBank/DDBJ whole genome shotgun (WGS) entry which is preliminary data.</text>
</comment>
<accession>A0ABU8W162</accession>
<evidence type="ECO:0000256" key="3">
    <source>
        <dbReference type="ARBA" id="ARBA00022723"/>
    </source>
</evidence>
<gene>
    <name evidence="9 11" type="primary">ribA</name>
    <name evidence="11" type="ORF">WKW80_17370</name>
</gene>
<dbReference type="InterPro" id="IPR036144">
    <property type="entry name" value="RibA-like_sf"/>
</dbReference>
<protein>
    <recommendedName>
        <fullName evidence="9">GTP cyclohydrolase-2</fullName>
        <ecNumber evidence="9">3.5.4.25</ecNumber>
    </recommendedName>
    <alternativeName>
        <fullName evidence="9">GTP cyclohydrolase II</fullName>
    </alternativeName>
</protein>
<feature type="binding site" evidence="9">
    <location>
        <begin position="98"/>
        <end position="100"/>
    </location>
    <ligand>
        <name>GTP</name>
        <dbReference type="ChEBI" id="CHEBI:37565"/>
    </ligand>
</feature>
<evidence type="ECO:0000256" key="4">
    <source>
        <dbReference type="ARBA" id="ARBA00022741"/>
    </source>
</evidence>
<evidence type="ECO:0000256" key="9">
    <source>
        <dbReference type="HAMAP-Rule" id="MF_00179"/>
    </source>
</evidence>
<feature type="binding site" evidence="9">
    <location>
        <position position="155"/>
    </location>
    <ligand>
        <name>GTP</name>
        <dbReference type="ChEBI" id="CHEBI:37565"/>
    </ligand>
</feature>
<evidence type="ECO:0000259" key="10">
    <source>
        <dbReference type="Pfam" id="PF00925"/>
    </source>
</evidence>
<feature type="binding site" evidence="9">
    <location>
        <position position="74"/>
    </location>
    <ligand>
        <name>Zn(2+)</name>
        <dbReference type="ChEBI" id="CHEBI:29105"/>
        <note>catalytic</note>
    </ligand>
</feature>
<feature type="active site" description="Nucleophile" evidence="9">
    <location>
        <position position="134"/>
    </location>
</feature>
<comment type="catalytic activity">
    <reaction evidence="8 9">
        <text>GTP + 4 H2O = 2,5-diamino-6-hydroxy-4-(5-phosphoribosylamino)-pyrimidine + formate + 2 phosphate + 3 H(+)</text>
        <dbReference type="Rhea" id="RHEA:23704"/>
        <dbReference type="ChEBI" id="CHEBI:15377"/>
        <dbReference type="ChEBI" id="CHEBI:15378"/>
        <dbReference type="ChEBI" id="CHEBI:15740"/>
        <dbReference type="ChEBI" id="CHEBI:37565"/>
        <dbReference type="ChEBI" id="CHEBI:43474"/>
        <dbReference type="ChEBI" id="CHEBI:58614"/>
        <dbReference type="EC" id="3.5.4.25"/>
    </reaction>
</comment>
<keyword evidence="3 9" id="KW-0479">Metal-binding</keyword>
<keyword evidence="4 9" id="KW-0547">Nucleotide-binding</keyword>
<dbReference type="Pfam" id="PF00925">
    <property type="entry name" value="GTP_cyclohydro2"/>
    <property type="match status" value="1"/>
</dbReference>
<dbReference type="SUPFAM" id="SSF142695">
    <property type="entry name" value="RibA-like"/>
    <property type="match status" value="1"/>
</dbReference>
<keyword evidence="6 9" id="KW-0862">Zinc</keyword>
<proteinExistence type="inferred from homology"/>
<name>A0ABU8W162_9BURK</name>
<dbReference type="Proteomes" id="UP001363010">
    <property type="component" value="Unassembled WGS sequence"/>
</dbReference>
<comment type="similarity">
    <text evidence="9">Belongs to the GTP cyclohydrolase II family.</text>
</comment>
<feature type="binding site" evidence="9">
    <location>
        <position position="160"/>
    </location>
    <ligand>
        <name>GTP</name>
        <dbReference type="ChEBI" id="CHEBI:37565"/>
    </ligand>
</feature>
<comment type="function">
    <text evidence="9">Catalyzes the conversion of GTP to 2,5-diamino-6-ribosylamino-4(3H)-pyrimidinone 5'-phosphate (DARP), formate and pyrophosphate.</text>
</comment>
<dbReference type="NCBIfam" id="NF001591">
    <property type="entry name" value="PRK00393.1"/>
    <property type="match status" value="1"/>
</dbReference>
<keyword evidence="5 9" id="KW-0378">Hydrolase</keyword>
<feature type="domain" description="GTP cyclohydrolase II" evidence="10">
    <location>
        <begin position="23"/>
        <end position="176"/>
    </location>
</feature>
<feature type="binding site" evidence="9">
    <location>
        <position position="61"/>
    </location>
    <ligand>
        <name>Zn(2+)</name>
        <dbReference type="ChEBI" id="CHEBI:29105"/>
        <note>catalytic</note>
    </ligand>
</feature>
<evidence type="ECO:0000256" key="1">
    <source>
        <dbReference type="ARBA" id="ARBA00004853"/>
    </source>
</evidence>
<feature type="binding site" evidence="9">
    <location>
        <position position="72"/>
    </location>
    <ligand>
        <name>Zn(2+)</name>
        <dbReference type="ChEBI" id="CHEBI:29105"/>
        <note>catalytic</note>
    </ligand>
</feature>
<evidence type="ECO:0000256" key="6">
    <source>
        <dbReference type="ARBA" id="ARBA00022833"/>
    </source>
</evidence>
<evidence type="ECO:0000256" key="5">
    <source>
        <dbReference type="ARBA" id="ARBA00022801"/>
    </source>
</evidence>
<evidence type="ECO:0000256" key="2">
    <source>
        <dbReference type="ARBA" id="ARBA00022619"/>
    </source>
</evidence>
<sequence length="215" mass="23792">MCSVEPSVAIRTQISLPMDGCDGPATLITFTGFARQQEHFVLRFGDIHADPAPLVRIHSECITGDLFRSQRCDCGAQLEQAKAMVAAEGGLIVYLRQEGRGIGLYSKIDAYRLQDQGLDTFAANEYLSLPRDGRDFTCAAQMLQALGVRRLRLITNNPEKQRQLADAGLDVVGIVPTGTFQTAYNQRYLDAKAKLARHWLDLEPACRNEEVVAVH</sequence>
<feature type="active site" description="Proton acceptor" evidence="9">
    <location>
        <position position="132"/>
    </location>
</feature>
<feature type="binding site" evidence="9">
    <location>
        <position position="120"/>
    </location>
    <ligand>
        <name>GTP</name>
        <dbReference type="ChEBI" id="CHEBI:37565"/>
    </ligand>
</feature>
<dbReference type="PANTHER" id="PTHR21327">
    <property type="entry name" value="GTP CYCLOHYDROLASE II-RELATED"/>
    <property type="match status" value="1"/>
</dbReference>
<evidence type="ECO:0000313" key="11">
    <source>
        <dbReference type="EMBL" id="MEJ8823786.1"/>
    </source>
</evidence>
<dbReference type="Gene3D" id="3.40.50.10990">
    <property type="entry name" value="GTP cyclohydrolase II"/>
    <property type="match status" value="1"/>
</dbReference>
<reference evidence="11 12" key="1">
    <citation type="submission" date="2024-03" db="EMBL/GenBank/DDBJ databases">
        <title>Novel species of the genus Variovorax.</title>
        <authorList>
            <person name="Liu Q."/>
            <person name="Xin Y.-H."/>
        </authorList>
    </citation>
    <scope>NUCLEOTIDE SEQUENCE [LARGE SCALE GENOMIC DNA]</scope>
    <source>
        <strain evidence="11 12">KACC 18501</strain>
    </source>
</reference>
<keyword evidence="7 9" id="KW-0342">GTP-binding</keyword>
<dbReference type="PANTHER" id="PTHR21327:SF18">
    <property type="entry name" value="3,4-DIHYDROXY-2-BUTANONE 4-PHOSPHATE SYNTHASE"/>
    <property type="match status" value="1"/>
</dbReference>
<feature type="binding site" evidence="9">
    <location>
        <begin position="56"/>
        <end position="60"/>
    </location>
    <ligand>
        <name>GTP</name>
        <dbReference type="ChEBI" id="CHEBI:37565"/>
    </ligand>
</feature>
<dbReference type="EC" id="3.5.4.25" evidence="9"/>
<dbReference type="InterPro" id="IPR032677">
    <property type="entry name" value="GTP_cyclohydro_II"/>
</dbReference>